<keyword evidence="3" id="KW-0812">Transmembrane</keyword>
<evidence type="ECO:0000256" key="1">
    <source>
        <dbReference type="ARBA" id="ARBA00009108"/>
    </source>
</evidence>
<evidence type="ECO:0000313" key="4">
    <source>
        <dbReference type="EMBL" id="OZG49608.1"/>
    </source>
</evidence>
<evidence type="ECO:0008006" key="6">
    <source>
        <dbReference type="Google" id="ProtNLM"/>
    </source>
</evidence>
<dbReference type="GO" id="GO:0005886">
    <property type="term" value="C:plasma membrane"/>
    <property type="evidence" value="ECO:0007669"/>
    <property type="project" value="TreeGrafter"/>
</dbReference>
<dbReference type="AlphaFoldDB" id="A0A261ERX9"/>
<accession>A0A261ERX9</accession>
<keyword evidence="3" id="KW-0472">Membrane</keyword>
<keyword evidence="5" id="KW-1185">Reference proteome</keyword>
<gene>
    <name evidence="4" type="ORF">PSSU_1432</name>
</gene>
<keyword evidence="3" id="KW-1133">Transmembrane helix</keyword>
<dbReference type="Proteomes" id="UP000216454">
    <property type="component" value="Unassembled WGS sequence"/>
</dbReference>
<organism evidence="4 5">
    <name type="scientific">Pseudoscardovia suis</name>
    <dbReference type="NCBI Taxonomy" id="987063"/>
    <lineage>
        <taxon>Bacteria</taxon>
        <taxon>Bacillati</taxon>
        <taxon>Actinomycetota</taxon>
        <taxon>Actinomycetes</taxon>
        <taxon>Bifidobacteriales</taxon>
        <taxon>Bifidobacteriaceae</taxon>
        <taxon>Pseudoscardovia</taxon>
    </lineage>
</organism>
<feature type="compositionally biased region" description="Acidic residues" evidence="2">
    <location>
        <begin position="88"/>
        <end position="105"/>
    </location>
</feature>
<dbReference type="Gene3D" id="3.30.70.1880">
    <property type="entry name" value="Protein of unknown function DUF881"/>
    <property type="match status" value="1"/>
</dbReference>
<feature type="compositionally biased region" description="Basic and acidic residues" evidence="2">
    <location>
        <begin position="19"/>
        <end position="29"/>
    </location>
</feature>
<dbReference type="OrthoDB" id="3218134at2"/>
<evidence type="ECO:0000313" key="5">
    <source>
        <dbReference type="Proteomes" id="UP000216454"/>
    </source>
</evidence>
<sequence length="462" mass="49821">MAGDRSKPQQNLPGEDASQTERHPASVHHAEMAELLRETEEEPVGDFVALHAPQRVVLWDGEKVNSRAGHDYSHSTFSSDISSSVEFSSDDVTPDEMAFADDDSSSDSSSNSNDDSGGDSAGDGSSNNASEASAGESGESGDTADMPASFSPIFTPHHTRVAFSHAYHLLTHQHVEDSQHEVRPRTRRRTMQDESLHLIDDLINRPVDPLFEDAMLYRRAEKPFVRWSMRVIAFFLCVVIGIVCVIAVQSLHGNTREKVRQEEANQLAGLVKRSTELQTEVQQLRKQIDDLSSGSSEAVKAPSTDGIANGTSAIEGPGITVTIADPALPDDSADGTTGARVSGTSGRKVTDTDIQLFVDRLWAMGAEGISVNDERLGPETSIRSAGGKILIGVTAIQSPYTIQAIGDADSLLQGVDEVHNPKLYESIQDLGISISVSRSDKLTLNANAITTLEYATEHDDDD</sequence>
<evidence type="ECO:0000256" key="2">
    <source>
        <dbReference type="SAM" id="MobiDB-lite"/>
    </source>
</evidence>
<evidence type="ECO:0000256" key="3">
    <source>
        <dbReference type="SAM" id="Phobius"/>
    </source>
</evidence>
<proteinExistence type="inferred from homology"/>
<comment type="caution">
    <text evidence="4">The sequence shown here is derived from an EMBL/GenBank/DDBJ whole genome shotgun (WGS) entry which is preliminary data.</text>
</comment>
<feature type="compositionally biased region" description="Low complexity" evidence="2">
    <location>
        <begin position="74"/>
        <end position="87"/>
    </location>
</feature>
<feature type="compositionally biased region" description="Low complexity" evidence="2">
    <location>
        <begin position="106"/>
        <end position="115"/>
    </location>
</feature>
<comment type="similarity">
    <text evidence="1">Belongs to the UPF0749 family.</text>
</comment>
<dbReference type="PANTHER" id="PTHR37313:SF1">
    <property type="entry name" value="UPF0749 PROTEIN RV1823"/>
    <property type="match status" value="1"/>
</dbReference>
<feature type="region of interest" description="Disordered" evidence="2">
    <location>
        <begin position="292"/>
        <end position="346"/>
    </location>
</feature>
<dbReference type="InterPro" id="IPR010273">
    <property type="entry name" value="DUF881"/>
</dbReference>
<dbReference type="Pfam" id="PF05949">
    <property type="entry name" value="DUF881"/>
    <property type="match status" value="1"/>
</dbReference>
<dbReference type="RefSeq" id="WP_157847194.1">
    <property type="nucleotide sequence ID" value="NZ_MWWQ01000014.1"/>
</dbReference>
<feature type="transmembrane region" description="Helical" evidence="3">
    <location>
        <begin position="227"/>
        <end position="248"/>
    </location>
</feature>
<feature type="compositionally biased region" description="Low complexity" evidence="2">
    <location>
        <begin position="122"/>
        <end position="141"/>
    </location>
</feature>
<name>A0A261ERX9_9BIFI</name>
<dbReference type="PANTHER" id="PTHR37313">
    <property type="entry name" value="UPF0749 PROTEIN RV1825"/>
    <property type="match status" value="1"/>
</dbReference>
<dbReference type="EMBL" id="MWWQ01000014">
    <property type="protein sequence ID" value="OZG49608.1"/>
    <property type="molecule type" value="Genomic_DNA"/>
</dbReference>
<reference evidence="4 5" key="1">
    <citation type="journal article" date="2017" name="BMC Genomics">
        <title>Comparative genomic and phylogenomic analyses of the Bifidobacteriaceae family.</title>
        <authorList>
            <person name="Lugli G.A."/>
            <person name="Milani C."/>
            <person name="Turroni F."/>
            <person name="Duranti S."/>
            <person name="Mancabelli L."/>
            <person name="Mangifesta M."/>
            <person name="Ferrario C."/>
            <person name="Modesto M."/>
            <person name="Mattarelli P."/>
            <person name="Jiri K."/>
            <person name="van Sinderen D."/>
            <person name="Ventura M."/>
        </authorList>
    </citation>
    <scope>NUCLEOTIDE SEQUENCE [LARGE SCALE GENOMIC DNA]</scope>
    <source>
        <strain evidence="4 5">DSM 24744</strain>
    </source>
</reference>
<protein>
    <recommendedName>
        <fullName evidence="6">DUF881 domain-containing protein</fullName>
    </recommendedName>
</protein>
<feature type="region of interest" description="Disordered" evidence="2">
    <location>
        <begin position="1"/>
        <end position="29"/>
    </location>
</feature>
<feature type="region of interest" description="Disordered" evidence="2">
    <location>
        <begin position="67"/>
        <end position="151"/>
    </location>
</feature>